<comment type="caution">
    <text evidence="1">The sequence shown here is derived from an EMBL/GenBank/DDBJ whole genome shotgun (WGS) entry which is preliminary data.</text>
</comment>
<dbReference type="AlphaFoldDB" id="A0AAD4T541"/>
<feature type="non-terminal residue" evidence="1">
    <location>
        <position position="72"/>
    </location>
</feature>
<evidence type="ECO:0000313" key="2">
    <source>
        <dbReference type="Proteomes" id="UP001202328"/>
    </source>
</evidence>
<dbReference type="Proteomes" id="UP001202328">
    <property type="component" value="Unassembled WGS sequence"/>
</dbReference>
<evidence type="ECO:0000313" key="1">
    <source>
        <dbReference type="EMBL" id="KAI3938387.1"/>
    </source>
</evidence>
<dbReference type="EMBL" id="JAJJMB010005545">
    <property type="protein sequence ID" value="KAI3938387.1"/>
    <property type="molecule type" value="Genomic_DNA"/>
</dbReference>
<gene>
    <name evidence="1" type="ORF">MKW98_015286</name>
</gene>
<name>A0AAD4T541_9MAGN</name>
<reference evidence="1" key="1">
    <citation type="submission" date="2022-04" db="EMBL/GenBank/DDBJ databases">
        <title>A functionally conserved STORR gene fusion in Papaver species that diverged 16.8 million years ago.</title>
        <authorList>
            <person name="Catania T."/>
        </authorList>
    </citation>
    <scope>NUCLEOTIDE SEQUENCE</scope>
    <source>
        <strain evidence="1">S-188037</strain>
    </source>
</reference>
<sequence>IRIPSSVNTKAVFLEPFALTRDNGVLLWNETGLFCYDTKTENLNKIVDKSWHEFSTFEGVPHMNSLLSMKSL</sequence>
<organism evidence="1 2">
    <name type="scientific">Papaver atlanticum</name>
    <dbReference type="NCBI Taxonomy" id="357466"/>
    <lineage>
        <taxon>Eukaryota</taxon>
        <taxon>Viridiplantae</taxon>
        <taxon>Streptophyta</taxon>
        <taxon>Embryophyta</taxon>
        <taxon>Tracheophyta</taxon>
        <taxon>Spermatophyta</taxon>
        <taxon>Magnoliopsida</taxon>
        <taxon>Ranunculales</taxon>
        <taxon>Papaveraceae</taxon>
        <taxon>Papaveroideae</taxon>
        <taxon>Papaver</taxon>
    </lineage>
</organism>
<protein>
    <submittedName>
        <fullName evidence="1">Uncharacterized protein</fullName>
    </submittedName>
</protein>
<keyword evidence="2" id="KW-1185">Reference proteome</keyword>
<feature type="non-terminal residue" evidence="1">
    <location>
        <position position="1"/>
    </location>
</feature>
<accession>A0AAD4T541</accession>
<proteinExistence type="predicted"/>